<keyword evidence="2" id="KW-1185">Reference proteome</keyword>
<dbReference type="PATRIC" id="fig|157838.3.peg.5051"/>
<dbReference type="PANTHER" id="PTHR33221">
    <property type="entry name" value="WINGED HELIX-TURN-HELIX TRANSCRIPTIONAL REGULATOR, RRF2 FAMILY"/>
    <property type="match status" value="1"/>
</dbReference>
<name>A0A0Q3T932_9BACI</name>
<dbReference type="EMBL" id="LJJC01000015">
    <property type="protein sequence ID" value="KQL50526.1"/>
    <property type="molecule type" value="Genomic_DNA"/>
</dbReference>
<accession>A0A0Q3T932</accession>
<dbReference type="NCBIfam" id="TIGR00738">
    <property type="entry name" value="rrf2_super"/>
    <property type="match status" value="1"/>
</dbReference>
<dbReference type="Gene3D" id="1.10.10.10">
    <property type="entry name" value="Winged helix-like DNA-binding domain superfamily/Winged helix DNA-binding domain"/>
    <property type="match status" value="1"/>
</dbReference>
<dbReference type="SUPFAM" id="SSF46785">
    <property type="entry name" value="Winged helix' DNA-binding domain"/>
    <property type="match status" value="1"/>
</dbReference>
<sequence length="146" mass="16401">MKYSKATNYALHTIVYLGLLPPGKTIGVKPLAEVQKVSPTYLSKVLTTLVKAGFIESVTGVNGGYKLIKDVKDITFLEVIQAIEGTTSFFHCSLENNIHDRQNCFIEKVMNEAEQKMEDYLRSQTIEHVLQKVNENMVNHINSIAN</sequence>
<dbReference type="Pfam" id="PF02082">
    <property type="entry name" value="Rrf2"/>
    <property type="match status" value="1"/>
</dbReference>
<dbReference type="InterPro" id="IPR000944">
    <property type="entry name" value="Tscrpt_reg_Rrf2"/>
</dbReference>
<comment type="caution">
    <text evidence="1">The sequence shown here is derived from an EMBL/GenBank/DDBJ whole genome shotgun (WGS) entry which is preliminary data.</text>
</comment>
<dbReference type="GO" id="GO:0005829">
    <property type="term" value="C:cytosol"/>
    <property type="evidence" value="ECO:0007669"/>
    <property type="project" value="TreeGrafter"/>
</dbReference>
<evidence type="ECO:0000313" key="1">
    <source>
        <dbReference type="EMBL" id="KQL50526.1"/>
    </source>
</evidence>
<dbReference type="STRING" id="157838.AN964_22990"/>
<reference evidence="1 2" key="1">
    <citation type="submission" date="2015-09" db="EMBL/GenBank/DDBJ databases">
        <title>Genome sequencing project for genomic taxonomy and phylogenomics of Bacillus-like bacteria.</title>
        <authorList>
            <person name="Liu B."/>
            <person name="Wang J."/>
            <person name="Zhu Y."/>
            <person name="Liu G."/>
            <person name="Chen Q."/>
            <person name="Chen Z."/>
            <person name="Lan J."/>
            <person name="Che J."/>
            <person name="Ge C."/>
            <person name="Shi H."/>
            <person name="Pan Z."/>
            <person name="Liu X."/>
        </authorList>
    </citation>
    <scope>NUCLEOTIDE SEQUENCE [LARGE SCALE GENOMIC DNA]</scope>
    <source>
        <strain evidence="1 2">LMG 18435</strain>
    </source>
</reference>
<dbReference type="GO" id="GO:0003700">
    <property type="term" value="F:DNA-binding transcription factor activity"/>
    <property type="evidence" value="ECO:0007669"/>
    <property type="project" value="TreeGrafter"/>
</dbReference>
<dbReference type="InterPro" id="IPR036390">
    <property type="entry name" value="WH_DNA-bd_sf"/>
</dbReference>
<gene>
    <name evidence="1" type="ORF">AN964_22990</name>
</gene>
<dbReference type="PROSITE" id="PS51197">
    <property type="entry name" value="HTH_RRF2_2"/>
    <property type="match status" value="1"/>
</dbReference>
<evidence type="ECO:0000313" key="2">
    <source>
        <dbReference type="Proteomes" id="UP000051888"/>
    </source>
</evidence>
<proteinExistence type="predicted"/>
<dbReference type="InterPro" id="IPR036388">
    <property type="entry name" value="WH-like_DNA-bd_sf"/>
</dbReference>
<dbReference type="OrthoDB" id="9808360at2"/>
<protein>
    <submittedName>
        <fullName evidence="1">Rrf2 family transcriptional regulator</fullName>
    </submittedName>
</protein>
<dbReference type="Proteomes" id="UP000051888">
    <property type="component" value="Unassembled WGS sequence"/>
</dbReference>
<dbReference type="AlphaFoldDB" id="A0A0Q3T932"/>
<organism evidence="1 2">
    <name type="scientific">Heyndrickxia shackletonii</name>
    <dbReference type="NCBI Taxonomy" id="157838"/>
    <lineage>
        <taxon>Bacteria</taxon>
        <taxon>Bacillati</taxon>
        <taxon>Bacillota</taxon>
        <taxon>Bacilli</taxon>
        <taxon>Bacillales</taxon>
        <taxon>Bacillaceae</taxon>
        <taxon>Heyndrickxia</taxon>
    </lineage>
</organism>
<dbReference type="PANTHER" id="PTHR33221:SF9">
    <property type="entry name" value="RRF2 FAMILY PROTEIN"/>
    <property type="match status" value="1"/>
</dbReference>
<dbReference type="RefSeq" id="WP_055742137.1">
    <property type="nucleotide sequence ID" value="NZ_JAAIWL010000002.1"/>
</dbReference>